<reference evidence="3" key="1">
    <citation type="submission" date="2023-11" db="EMBL/GenBank/DDBJ databases">
        <authorList>
            <person name="Alioto T."/>
            <person name="Alioto T."/>
            <person name="Gomez Garrido J."/>
        </authorList>
    </citation>
    <scope>NUCLEOTIDE SEQUENCE</scope>
</reference>
<comment type="caution">
    <text evidence="3">The sequence shown here is derived from an EMBL/GenBank/DDBJ whole genome shotgun (WGS) entry which is preliminary data.</text>
</comment>
<dbReference type="Proteomes" id="UP001296104">
    <property type="component" value="Unassembled WGS sequence"/>
</dbReference>
<accession>A0AAI8Z7G5</accession>
<keyword evidence="2" id="KW-1133">Transmembrane helix</keyword>
<keyword evidence="2" id="KW-0472">Membrane</keyword>
<keyword evidence="4" id="KW-1185">Reference proteome</keyword>
<evidence type="ECO:0000256" key="1">
    <source>
        <dbReference type="SAM" id="MobiDB-lite"/>
    </source>
</evidence>
<organism evidence="3 4">
    <name type="scientific">Lecanosticta acicola</name>
    <dbReference type="NCBI Taxonomy" id="111012"/>
    <lineage>
        <taxon>Eukaryota</taxon>
        <taxon>Fungi</taxon>
        <taxon>Dikarya</taxon>
        <taxon>Ascomycota</taxon>
        <taxon>Pezizomycotina</taxon>
        <taxon>Dothideomycetes</taxon>
        <taxon>Dothideomycetidae</taxon>
        <taxon>Mycosphaerellales</taxon>
        <taxon>Mycosphaerellaceae</taxon>
        <taxon>Lecanosticta</taxon>
    </lineage>
</organism>
<dbReference type="EMBL" id="CAVMBE010000104">
    <property type="protein sequence ID" value="CAK4034125.1"/>
    <property type="molecule type" value="Genomic_DNA"/>
</dbReference>
<evidence type="ECO:0000313" key="4">
    <source>
        <dbReference type="Proteomes" id="UP001296104"/>
    </source>
</evidence>
<dbReference type="AlphaFoldDB" id="A0AAI8Z7G5"/>
<sequence length="534" mass="59243">MLVGAGKSRVLSIAVLLIVGFITIATFSYSPSLKQDSADLVRQWKEFTQNPQAPAWVSQNLGKGKEAGAASLPATPPPDTEELPSKNPNPFAAVNEVTGGDVGAKESSSSSSSTSTAEAASEPTRASELGGEEQEAARVHDHLPAGASHGKKEYHEIFSRTTPDRKYFNCDFGTGWDYSYEAINPSIIHHPHMNDTWLMIAQHFPRLRTFTSGWSAQIACDAKFTADGKNLSCIAPPHFLVVPPTASPGYCKGEMNGVNMSPLNLNVGPHDARVFYGPKSPYIIYGSQSHHTCFGQWVQDFRLTWDWGIRWNLSDPFTFQTEVQRPGSYGIVEKNWFLFWDYKGDVYAHYDTAPKRAFAKLNEDGSVGEDLAPYAQPSDDFCWKKFNELNPLPPQGDANDAKASIHQATNSLAITFCARSDTSCFKGASNTFLIQIFQQKIGNGFLHAHYEPYVMVFRREAPFQMHAISRRPLWIAGRSSKSEMLYVTSINWRANQTYHGYIDDVLHVNFGIEDKRSGSIDVSAKDLLGELMTC</sequence>
<evidence type="ECO:0000256" key="2">
    <source>
        <dbReference type="SAM" id="Phobius"/>
    </source>
</evidence>
<feature type="region of interest" description="Disordered" evidence="1">
    <location>
        <begin position="65"/>
        <end position="137"/>
    </location>
</feature>
<feature type="compositionally biased region" description="Low complexity" evidence="1">
    <location>
        <begin position="106"/>
        <end position="128"/>
    </location>
</feature>
<evidence type="ECO:0000313" key="3">
    <source>
        <dbReference type="EMBL" id="CAK4034125.1"/>
    </source>
</evidence>
<proteinExistence type="predicted"/>
<gene>
    <name evidence="3" type="ORF">LECACI_7A009283</name>
</gene>
<feature type="transmembrane region" description="Helical" evidence="2">
    <location>
        <begin position="12"/>
        <end position="30"/>
    </location>
</feature>
<keyword evidence="2" id="KW-0812">Transmembrane</keyword>
<name>A0AAI8Z7G5_9PEZI</name>
<protein>
    <submittedName>
        <fullName evidence="3">Uncharacterized protein</fullName>
    </submittedName>
</protein>